<evidence type="ECO:0000313" key="3">
    <source>
        <dbReference type="Proteomes" id="UP000800094"/>
    </source>
</evidence>
<gene>
    <name evidence="2" type="ORF">BU26DRAFT_509041</name>
</gene>
<dbReference type="Proteomes" id="UP000800094">
    <property type="component" value="Unassembled WGS sequence"/>
</dbReference>
<feature type="compositionally biased region" description="Polar residues" evidence="1">
    <location>
        <begin position="107"/>
        <end position="120"/>
    </location>
</feature>
<dbReference type="AlphaFoldDB" id="A0A6A6I0W1"/>
<sequence>MTIVEAESRAAEMQVGFLATPKGNGVSDDLLGGAAVMKDGAAAGSRSRLHGPEAERRRRRLPAWLSRTHAQDGQTALNGRRRVIAGVDKICPVGAGAASLRGRPNWDRQTPSVTTPTPAHTSPSLPIRSRSPLPSLLTLSALLLLLATFAALLCRLQALPQRPPRSQPLDANFWPGSATPAARARLPVDTFTTPALSAALVRGLVTGAAAQCSFRTRVVIRNGLPWVARARLPGARQGLTLTAPVAEKNIDCLILVLFRPSPSWHSFGAVLAFSHLPFEFRLGRACRFSARLLAFLHHLDSDRATTALPNSVQPSTSTTGDLFT</sequence>
<dbReference type="RefSeq" id="XP_033679089.1">
    <property type="nucleotide sequence ID" value="XM_033827124.1"/>
</dbReference>
<keyword evidence="3" id="KW-1185">Reference proteome</keyword>
<name>A0A6A6I0W1_9PLEO</name>
<organism evidence="2 3">
    <name type="scientific">Trematosphaeria pertusa</name>
    <dbReference type="NCBI Taxonomy" id="390896"/>
    <lineage>
        <taxon>Eukaryota</taxon>
        <taxon>Fungi</taxon>
        <taxon>Dikarya</taxon>
        <taxon>Ascomycota</taxon>
        <taxon>Pezizomycotina</taxon>
        <taxon>Dothideomycetes</taxon>
        <taxon>Pleosporomycetidae</taxon>
        <taxon>Pleosporales</taxon>
        <taxon>Massarineae</taxon>
        <taxon>Trematosphaeriaceae</taxon>
        <taxon>Trematosphaeria</taxon>
    </lineage>
</organism>
<evidence type="ECO:0000313" key="2">
    <source>
        <dbReference type="EMBL" id="KAF2244085.1"/>
    </source>
</evidence>
<dbReference type="GeneID" id="54580454"/>
<feature type="region of interest" description="Disordered" evidence="1">
    <location>
        <begin position="98"/>
        <end position="126"/>
    </location>
</feature>
<dbReference type="EMBL" id="ML987203">
    <property type="protein sequence ID" value="KAF2244085.1"/>
    <property type="molecule type" value="Genomic_DNA"/>
</dbReference>
<protein>
    <submittedName>
        <fullName evidence="2">Uncharacterized protein</fullName>
    </submittedName>
</protein>
<proteinExistence type="predicted"/>
<accession>A0A6A6I0W1</accession>
<evidence type="ECO:0000256" key="1">
    <source>
        <dbReference type="SAM" id="MobiDB-lite"/>
    </source>
</evidence>
<reference evidence="2" key="1">
    <citation type="journal article" date="2020" name="Stud. Mycol.">
        <title>101 Dothideomycetes genomes: a test case for predicting lifestyles and emergence of pathogens.</title>
        <authorList>
            <person name="Haridas S."/>
            <person name="Albert R."/>
            <person name="Binder M."/>
            <person name="Bloem J."/>
            <person name="Labutti K."/>
            <person name="Salamov A."/>
            <person name="Andreopoulos B."/>
            <person name="Baker S."/>
            <person name="Barry K."/>
            <person name="Bills G."/>
            <person name="Bluhm B."/>
            <person name="Cannon C."/>
            <person name="Castanera R."/>
            <person name="Culley D."/>
            <person name="Daum C."/>
            <person name="Ezra D."/>
            <person name="Gonzalez J."/>
            <person name="Henrissat B."/>
            <person name="Kuo A."/>
            <person name="Liang C."/>
            <person name="Lipzen A."/>
            <person name="Lutzoni F."/>
            <person name="Magnuson J."/>
            <person name="Mondo S."/>
            <person name="Nolan M."/>
            <person name="Ohm R."/>
            <person name="Pangilinan J."/>
            <person name="Park H.-J."/>
            <person name="Ramirez L."/>
            <person name="Alfaro M."/>
            <person name="Sun H."/>
            <person name="Tritt A."/>
            <person name="Yoshinaga Y."/>
            <person name="Zwiers L.-H."/>
            <person name="Turgeon B."/>
            <person name="Goodwin S."/>
            <person name="Spatafora J."/>
            <person name="Crous P."/>
            <person name="Grigoriev I."/>
        </authorList>
    </citation>
    <scope>NUCLEOTIDE SEQUENCE</scope>
    <source>
        <strain evidence="2">CBS 122368</strain>
    </source>
</reference>